<proteinExistence type="predicted"/>
<dbReference type="AlphaFoldDB" id="A0A6A8DIJ8"/>
<evidence type="ECO:0000313" key="2">
    <source>
        <dbReference type="EMBL" id="MRH42757.1"/>
    </source>
</evidence>
<dbReference type="Proteomes" id="UP000799092">
    <property type="component" value="Unassembled WGS sequence"/>
</dbReference>
<dbReference type="EMBL" id="WJNG01000006">
    <property type="protein sequence ID" value="MRH42757.1"/>
    <property type="molecule type" value="Genomic_DNA"/>
</dbReference>
<sequence>MVKKEKQEQDKYFDHYADPKKPKETANAEELAKFYNNNNTIPIDVSKFDK</sequence>
<keyword evidence="3" id="KW-1185">Reference proteome</keyword>
<organism evidence="2 3">
    <name type="scientific">Aquibacillus halophilus</name>
    <dbReference type="NCBI Taxonomy" id="930132"/>
    <lineage>
        <taxon>Bacteria</taxon>
        <taxon>Bacillati</taxon>
        <taxon>Bacillota</taxon>
        <taxon>Bacilli</taxon>
        <taxon>Bacillales</taxon>
        <taxon>Bacillaceae</taxon>
        <taxon>Aquibacillus</taxon>
    </lineage>
</organism>
<feature type="region of interest" description="Disordered" evidence="1">
    <location>
        <begin position="1"/>
        <end position="24"/>
    </location>
</feature>
<name>A0A6A8DIJ8_9BACI</name>
<dbReference type="OrthoDB" id="9907890at2"/>
<accession>A0A6A8DIJ8</accession>
<dbReference type="RefSeq" id="WP_153736401.1">
    <property type="nucleotide sequence ID" value="NZ_WJNG01000006.1"/>
</dbReference>
<gene>
    <name evidence="2" type="ORF">GH741_08655</name>
</gene>
<reference evidence="2" key="1">
    <citation type="submission" date="2019-11" db="EMBL/GenBank/DDBJ databases">
        <authorList>
            <person name="Li J."/>
        </authorList>
    </citation>
    <scope>NUCLEOTIDE SEQUENCE</scope>
    <source>
        <strain evidence="2">B6B</strain>
    </source>
</reference>
<protein>
    <submittedName>
        <fullName evidence="2">Uncharacterized protein</fullName>
    </submittedName>
</protein>
<comment type="caution">
    <text evidence="2">The sequence shown here is derived from an EMBL/GenBank/DDBJ whole genome shotgun (WGS) entry which is preliminary data.</text>
</comment>
<evidence type="ECO:0000313" key="3">
    <source>
        <dbReference type="Proteomes" id="UP000799092"/>
    </source>
</evidence>
<evidence type="ECO:0000256" key="1">
    <source>
        <dbReference type="SAM" id="MobiDB-lite"/>
    </source>
</evidence>